<evidence type="ECO:0000256" key="1">
    <source>
        <dbReference type="SAM" id="MobiDB-lite"/>
    </source>
</evidence>
<feature type="region of interest" description="Disordered" evidence="1">
    <location>
        <begin position="1"/>
        <end position="23"/>
    </location>
</feature>
<accession>A0A8H6FXS9</accession>
<feature type="domain" description="DUF6536" evidence="3">
    <location>
        <begin position="152"/>
        <end position="237"/>
    </location>
</feature>
<evidence type="ECO:0000313" key="5">
    <source>
        <dbReference type="Proteomes" id="UP000578531"/>
    </source>
</evidence>
<keyword evidence="2" id="KW-0472">Membrane</keyword>
<dbReference type="OrthoDB" id="5429634at2759"/>
<protein>
    <recommendedName>
        <fullName evidence="3">DUF6536 domain-containing protein</fullName>
    </recommendedName>
</protein>
<name>A0A8H6FXS9_9LECA</name>
<gene>
    <name evidence="4" type="ORF">HO173_005024</name>
</gene>
<proteinExistence type="predicted"/>
<evidence type="ECO:0000313" key="4">
    <source>
        <dbReference type="EMBL" id="KAF6236733.1"/>
    </source>
</evidence>
<keyword evidence="2" id="KW-1133">Transmembrane helix</keyword>
<feature type="transmembrane region" description="Helical" evidence="2">
    <location>
        <begin position="150"/>
        <end position="173"/>
    </location>
</feature>
<evidence type="ECO:0000259" key="3">
    <source>
        <dbReference type="Pfam" id="PF20163"/>
    </source>
</evidence>
<dbReference type="AlphaFoldDB" id="A0A8H6FXS9"/>
<reference evidence="4 5" key="1">
    <citation type="journal article" date="2020" name="Genomics">
        <title>Complete, high-quality genomes from long-read metagenomic sequencing of two wolf lichen thalli reveals enigmatic genome architecture.</title>
        <authorList>
            <person name="McKenzie S.K."/>
            <person name="Walston R.F."/>
            <person name="Allen J.L."/>
        </authorList>
    </citation>
    <scope>NUCLEOTIDE SEQUENCE [LARGE SCALE GENOMIC DNA]</scope>
    <source>
        <strain evidence="4">WasteWater2</strain>
    </source>
</reference>
<dbReference type="EMBL" id="JACCJC010000017">
    <property type="protein sequence ID" value="KAF6236733.1"/>
    <property type="molecule type" value="Genomic_DNA"/>
</dbReference>
<dbReference type="Pfam" id="PF20163">
    <property type="entry name" value="DUF6536"/>
    <property type="match status" value="1"/>
</dbReference>
<evidence type="ECO:0000256" key="2">
    <source>
        <dbReference type="SAM" id="Phobius"/>
    </source>
</evidence>
<dbReference type="RefSeq" id="XP_037166066.1">
    <property type="nucleotide sequence ID" value="XM_037306942.1"/>
</dbReference>
<dbReference type="PANTHER" id="PTHR35395">
    <property type="entry name" value="DUF6536 DOMAIN-CONTAINING PROTEIN"/>
    <property type="match status" value="1"/>
</dbReference>
<keyword evidence="5" id="KW-1185">Reference proteome</keyword>
<dbReference type="GeneID" id="59286688"/>
<dbReference type="PANTHER" id="PTHR35395:SF1">
    <property type="entry name" value="DUF6536 DOMAIN-CONTAINING PROTEIN"/>
    <property type="match status" value="1"/>
</dbReference>
<sequence>MQSPTKEEMTPTEESVSRAGTPPNVAEERDLWLQALETEDFAKLLLRAGVLCKYFSFVYLYAPNRCSRTPTESLSVKRSSAAEETPLIGLQPQCSRDAPSENAPTPAEMKEGFAKARFATLRLLRPWFPKADPEHERAKKFRTWHSRRDIVMQTCSVTSVVIFLINLLCTVVFKSKWGANSDINTLYQGDCSKTEKISTDLHVVINLLSALLLGASDLCMQLLAAPTPSEIERAHKKYLGAELSKPQTHRSG</sequence>
<comment type="caution">
    <text evidence="4">The sequence shown here is derived from an EMBL/GenBank/DDBJ whole genome shotgun (WGS) entry which is preliminary data.</text>
</comment>
<organism evidence="4 5">
    <name type="scientific">Letharia columbiana</name>
    <dbReference type="NCBI Taxonomy" id="112416"/>
    <lineage>
        <taxon>Eukaryota</taxon>
        <taxon>Fungi</taxon>
        <taxon>Dikarya</taxon>
        <taxon>Ascomycota</taxon>
        <taxon>Pezizomycotina</taxon>
        <taxon>Lecanoromycetes</taxon>
        <taxon>OSLEUM clade</taxon>
        <taxon>Lecanoromycetidae</taxon>
        <taxon>Lecanorales</taxon>
        <taxon>Lecanorineae</taxon>
        <taxon>Parmeliaceae</taxon>
        <taxon>Letharia</taxon>
    </lineage>
</organism>
<dbReference type="Proteomes" id="UP000578531">
    <property type="component" value="Unassembled WGS sequence"/>
</dbReference>
<keyword evidence="2" id="KW-0812">Transmembrane</keyword>
<dbReference type="InterPro" id="IPR046623">
    <property type="entry name" value="DUF6536"/>
</dbReference>